<dbReference type="SMART" id="SM00343">
    <property type="entry name" value="ZnF_C2HC"/>
    <property type="match status" value="1"/>
</dbReference>
<evidence type="ECO:0000256" key="3">
    <source>
        <dbReference type="SAM" id="MobiDB-lite"/>
    </source>
</evidence>
<feature type="compositionally biased region" description="Polar residues" evidence="3">
    <location>
        <begin position="899"/>
        <end position="925"/>
    </location>
</feature>
<dbReference type="InterPro" id="IPR036875">
    <property type="entry name" value="Znf_CCHC_sf"/>
</dbReference>
<proteinExistence type="predicted"/>
<sequence length="1199" mass="135676">MSNMLEDIWYAGSDTCPPMLDRTYFESWQQRIRLYCLGKDNGENIMKSITEGPFQMGTFIQTPAEDAEETEGALQLGPERARVFTDLSAEEKERYKADIRATNILLQGIPKDIYTLINHYTDAKDIWDNVKMILEGSELTKDDRESQLYDEFERFCQIKGETIHVYYVRFSKLINDMRNIKMTMSRMQLNSKFVNNMLPEWSRFITEVKLNRGLKESNFDQLYAYLKQHEVHANENRMMMERFIQPTDDPLALVSNASNQKYPTQSSESPQSSNQPSIVDNCQMDTGSTSTDNLIESLTNTLALLRTSSNARNKATVQDDRVVVQDVRDRYNVNNQGRPFQRNNARGNVVAGNAGGQNRDGNVNPGQAKPIMCYNCKGIGHIARECPQPKRPQDSDYFKDKMLLMNAHENGAVLDEEQLLFLAGEQVTNFDDDVDDLALNVDHVFEADQCDAFDSDVDEAPTTQTMFMVNLSSEDPIYDEVGPSYDSNTPFESVDSNIIPYDQYVEDNEENVVQSNVSSVRNDALMSILDEMHEQGVQNENDKKKAEYPVPKPLSALTVYSPNTPVKLNLTKLAKRESPPTGVTEGERGVQTALFKKVKVMEEIFDQMSDEVDQNVVDKQCAKIVKKNLLIENKNLIANCLSNQLLYDVEKSRCLDLEAEMSKEAPDFNSFFKIKNLEHQIQEKDNVIRDLKVLVSNVNDRSCEPYNANDVTDLLEQNERLRAEIEKVKQHYKEMFESIKITRTSTNEKTSSLLTQIEDLKAQLEGNLKVATRSSVKTKVLAPGMYAIDVKPIPHPLKNNRSAHLTYINHLKESVETVREIVEEARVVKPLDNALNYACQYTKLSQELLEYVIGTCPKSFNERDNKAPSTPVTRKKQVTFNDKPGTSSSNTQKHEVHQKVQQTNVPVIHSTGVSSSTRASGSKPRSNTKHNRILPAKSVNNKKVEDHPRTNKSVWTKVNRVDSSISSKRVVINSNSESVCKTCNKCLNSANHEMCVVNILSSVNATPTVKIVLNKGKQIWKPKGKLSDNSLNKTKQVWKATGKLFANVGYQWRSTGKKVALGKLNCGYQWRPTGKKFALGELCPLTKLSVQCSIITANQQDPNTNWGSEVSNPPNSTVFKCRWTRAYNDVWTKQFKPRSSSNDVDHSCSSLGLHCQMTLDHNSSSLGLLCQKMFGQNSLGLVLLLDVVWTKQFRPRSLS</sequence>
<reference evidence="5" key="1">
    <citation type="journal article" date="2022" name="Int. J. Mol. Sci.">
        <title>Draft Genome of Tanacetum Coccineum: Genomic Comparison of Closely Related Tanacetum-Family Plants.</title>
        <authorList>
            <person name="Yamashiro T."/>
            <person name="Shiraishi A."/>
            <person name="Nakayama K."/>
            <person name="Satake H."/>
        </authorList>
    </citation>
    <scope>NUCLEOTIDE SEQUENCE</scope>
</reference>
<feature type="compositionally biased region" description="Polar residues" evidence="3">
    <location>
        <begin position="867"/>
        <end position="891"/>
    </location>
</feature>
<dbReference type="Pfam" id="PF00098">
    <property type="entry name" value="zf-CCHC"/>
    <property type="match status" value="1"/>
</dbReference>
<gene>
    <name evidence="5" type="ORF">Tco_1020184</name>
</gene>
<evidence type="ECO:0000313" key="5">
    <source>
        <dbReference type="EMBL" id="GJT68704.1"/>
    </source>
</evidence>
<feature type="region of interest" description="Disordered" evidence="3">
    <location>
        <begin position="859"/>
        <end position="950"/>
    </location>
</feature>
<dbReference type="PROSITE" id="PS50158">
    <property type="entry name" value="ZF_CCHC"/>
    <property type="match status" value="1"/>
</dbReference>
<dbReference type="Gene3D" id="4.10.60.10">
    <property type="entry name" value="Zinc finger, CCHC-type"/>
    <property type="match status" value="1"/>
</dbReference>
<feature type="domain" description="CCHC-type" evidence="4">
    <location>
        <begin position="373"/>
        <end position="388"/>
    </location>
</feature>
<dbReference type="SUPFAM" id="SSF57756">
    <property type="entry name" value="Retrovirus zinc finger-like domains"/>
    <property type="match status" value="1"/>
</dbReference>
<keyword evidence="1" id="KW-0863">Zinc-finger</keyword>
<feature type="coiled-coil region" evidence="2">
    <location>
        <begin position="674"/>
        <end position="774"/>
    </location>
</feature>
<accession>A0ABQ5G0Y2</accession>
<feature type="compositionally biased region" description="Polar residues" evidence="3">
    <location>
        <begin position="278"/>
        <end position="292"/>
    </location>
</feature>
<evidence type="ECO:0000259" key="4">
    <source>
        <dbReference type="PROSITE" id="PS50158"/>
    </source>
</evidence>
<dbReference type="Proteomes" id="UP001151760">
    <property type="component" value="Unassembled WGS sequence"/>
</dbReference>
<dbReference type="Pfam" id="PF14223">
    <property type="entry name" value="Retrotran_gag_2"/>
    <property type="match status" value="1"/>
</dbReference>
<protein>
    <submittedName>
        <fullName evidence="5">Retrovirus-related pol polyprotein from transposon TNT 1-94</fullName>
    </submittedName>
</protein>
<evidence type="ECO:0000313" key="6">
    <source>
        <dbReference type="Proteomes" id="UP001151760"/>
    </source>
</evidence>
<evidence type="ECO:0000256" key="1">
    <source>
        <dbReference type="PROSITE-ProRule" id="PRU00047"/>
    </source>
</evidence>
<name>A0ABQ5G0Y2_9ASTR</name>
<dbReference type="EMBL" id="BQNB010017923">
    <property type="protein sequence ID" value="GJT68704.1"/>
    <property type="molecule type" value="Genomic_DNA"/>
</dbReference>
<reference evidence="5" key="2">
    <citation type="submission" date="2022-01" db="EMBL/GenBank/DDBJ databases">
        <authorList>
            <person name="Yamashiro T."/>
            <person name="Shiraishi A."/>
            <person name="Satake H."/>
            <person name="Nakayama K."/>
        </authorList>
    </citation>
    <scope>NUCLEOTIDE SEQUENCE</scope>
</reference>
<feature type="region of interest" description="Disordered" evidence="3">
    <location>
        <begin position="260"/>
        <end position="292"/>
    </location>
</feature>
<feature type="compositionally biased region" description="Low complexity" evidence="3">
    <location>
        <begin position="263"/>
        <end position="277"/>
    </location>
</feature>
<keyword evidence="2" id="KW-0175">Coiled coil</keyword>
<comment type="caution">
    <text evidence="5">The sequence shown here is derived from an EMBL/GenBank/DDBJ whole genome shotgun (WGS) entry which is preliminary data.</text>
</comment>
<keyword evidence="6" id="KW-1185">Reference proteome</keyword>
<dbReference type="InterPro" id="IPR001878">
    <property type="entry name" value="Znf_CCHC"/>
</dbReference>
<keyword evidence="1" id="KW-0479">Metal-binding</keyword>
<evidence type="ECO:0000256" key="2">
    <source>
        <dbReference type="SAM" id="Coils"/>
    </source>
</evidence>
<keyword evidence="1" id="KW-0862">Zinc</keyword>
<organism evidence="5 6">
    <name type="scientific">Tanacetum coccineum</name>
    <dbReference type="NCBI Taxonomy" id="301880"/>
    <lineage>
        <taxon>Eukaryota</taxon>
        <taxon>Viridiplantae</taxon>
        <taxon>Streptophyta</taxon>
        <taxon>Embryophyta</taxon>
        <taxon>Tracheophyta</taxon>
        <taxon>Spermatophyta</taxon>
        <taxon>Magnoliopsida</taxon>
        <taxon>eudicotyledons</taxon>
        <taxon>Gunneridae</taxon>
        <taxon>Pentapetalae</taxon>
        <taxon>asterids</taxon>
        <taxon>campanulids</taxon>
        <taxon>Asterales</taxon>
        <taxon>Asteraceae</taxon>
        <taxon>Asteroideae</taxon>
        <taxon>Anthemideae</taxon>
        <taxon>Anthemidinae</taxon>
        <taxon>Tanacetum</taxon>
    </lineage>
</organism>